<dbReference type="GeneID" id="17090452"/>
<dbReference type="Proteomes" id="UP000030680">
    <property type="component" value="Unassembled WGS sequence"/>
</dbReference>
<evidence type="ECO:0000313" key="4">
    <source>
        <dbReference type="Proteomes" id="UP000030680"/>
    </source>
</evidence>
<feature type="transmembrane region" description="Helical" evidence="2">
    <location>
        <begin position="191"/>
        <end position="209"/>
    </location>
</feature>
<feature type="transmembrane region" description="Helical" evidence="2">
    <location>
        <begin position="336"/>
        <end position="356"/>
    </location>
</feature>
<feature type="region of interest" description="Disordered" evidence="1">
    <location>
        <begin position="582"/>
        <end position="602"/>
    </location>
</feature>
<dbReference type="KEGG" id="gsl:Gasu_09080"/>
<feature type="transmembrane region" description="Helical" evidence="2">
    <location>
        <begin position="266"/>
        <end position="290"/>
    </location>
</feature>
<evidence type="ECO:0000256" key="1">
    <source>
        <dbReference type="SAM" id="MobiDB-lite"/>
    </source>
</evidence>
<feature type="transmembrane region" description="Helical" evidence="2">
    <location>
        <begin position="397"/>
        <end position="416"/>
    </location>
</feature>
<proteinExistence type="predicted"/>
<feature type="compositionally biased region" description="Polar residues" evidence="1">
    <location>
        <begin position="585"/>
        <end position="602"/>
    </location>
</feature>
<accession>M2Y7N9</accession>
<evidence type="ECO:0000256" key="2">
    <source>
        <dbReference type="SAM" id="Phobius"/>
    </source>
</evidence>
<reference evidence="4" key="1">
    <citation type="journal article" date="2013" name="Science">
        <title>Gene transfer from bacteria and archaea facilitated evolution of an extremophilic eukaryote.</title>
        <authorList>
            <person name="Schonknecht G."/>
            <person name="Chen W.H."/>
            <person name="Ternes C.M."/>
            <person name="Barbier G.G."/>
            <person name="Shrestha R.P."/>
            <person name="Stanke M."/>
            <person name="Brautigam A."/>
            <person name="Baker B.J."/>
            <person name="Banfield J.F."/>
            <person name="Garavito R.M."/>
            <person name="Carr K."/>
            <person name="Wilkerson C."/>
            <person name="Rensing S.A."/>
            <person name="Gagneul D."/>
            <person name="Dickenson N.E."/>
            <person name="Oesterhelt C."/>
            <person name="Lercher M.J."/>
            <person name="Weber A.P."/>
        </authorList>
    </citation>
    <scope>NUCLEOTIDE SEQUENCE [LARGE SCALE GENOMIC DNA]</scope>
    <source>
        <strain evidence="4">074W</strain>
    </source>
</reference>
<keyword evidence="4" id="KW-1185">Reference proteome</keyword>
<gene>
    <name evidence="3" type="ORF">Gasu_09080</name>
</gene>
<dbReference type="AlphaFoldDB" id="M2Y7N9"/>
<dbReference type="Gramene" id="EME31834">
    <property type="protein sequence ID" value="EME31834"/>
    <property type="gene ID" value="Gasu_09080"/>
</dbReference>
<feature type="transmembrane region" description="Helical" evidence="2">
    <location>
        <begin position="296"/>
        <end position="315"/>
    </location>
</feature>
<name>M2Y7N9_GALSU</name>
<dbReference type="RefSeq" id="XP_005708354.1">
    <property type="nucleotide sequence ID" value="XM_005708297.1"/>
</dbReference>
<protein>
    <submittedName>
        <fullName evidence="3">Uncharacterized protein</fullName>
    </submittedName>
</protein>
<dbReference type="EMBL" id="KB454489">
    <property type="protein sequence ID" value="EME31834.1"/>
    <property type="molecule type" value="Genomic_DNA"/>
</dbReference>
<dbReference type="OrthoDB" id="10362143at2759"/>
<feature type="transmembrane region" description="Helical" evidence="2">
    <location>
        <begin position="235"/>
        <end position="254"/>
    </location>
</feature>
<keyword evidence="2" id="KW-0472">Membrane</keyword>
<keyword evidence="2" id="KW-1133">Transmembrane helix</keyword>
<evidence type="ECO:0000313" key="3">
    <source>
        <dbReference type="EMBL" id="EME31834.1"/>
    </source>
</evidence>
<organism evidence="3 4">
    <name type="scientific">Galdieria sulphuraria</name>
    <name type="common">Red alga</name>
    <dbReference type="NCBI Taxonomy" id="130081"/>
    <lineage>
        <taxon>Eukaryota</taxon>
        <taxon>Rhodophyta</taxon>
        <taxon>Bangiophyceae</taxon>
        <taxon>Galdieriales</taxon>
        <taxon>Galdieriaceae</taxon>
        <taxon>Galdieria</taxon>
    </lineage>
</organism>
<sequence length="602" mass="70907">MKCLVTSPRPFVEIPDMFVLEDTKLQHTRSYRAFFLYSGFSPCTSLPKPFSQRALLCRNISLRRDGVIRLARIALLRERVKFSCLTVKCRENFEVLWKFVCRNVTNESSSLPERNGVIREETRSTPNNILKKFSPRESVKLLYNAKEETFIQMLQKGQRQKQEQPLSQEHKEQLIYLAKLTETSRSKRTKAVYFLFSMLFLTVSLFLSAQTRQYCLSLSKSVGWIWLLFDWERHFGSLLSFVTPLLLFIYTFFFSLSFRDTYRRYILSYFLVLFAQGIASIFSFVGFGYIRIWIEIVLYGIYIPVVLWAWSDLKVELEMAHILDKRYSFLFTFWRILRTCACFISTLSRILFISFVCGSKTLLPRNETWVNSLKCIVLGFSRSSVYDWKSIIFARVGYVLIYCYILYSLLFFTVFVDCGSEFYSRHDISPFTQLFLYLGLLDRDLSKRETRRKKVAWTGFLAAVDKKLERMIQFEKYSVDIRDSANYPLKNQSDVFSFIANFEVPWEDEPELRDEVLLPFREYLDNVALAIKARNEVYPKSDEKKLLPGSTRELENAMLLFSEAVPPNREHYDVERLYDEPEGNISVNSDKTTYSDVAKYQT</sequence>
<keyword evidence="2" id="KW-0812">Transmembrane</keyword>